<dbReference type="AlphaFoldDB" id="L9ZJK5"/>
<protein>
    <submittedName>
        <fullName evidence="1">Uncharacterized protein</fullName>
    </submittedName>
</protein>
<comment type="caution">
    <text evidence="1">The sequence shown here is derived from an EMBL/GenBank/DDBJ whole genome shotgun (WGS) entry which is preliminary data.</text>
</comment>
<dbReference type="EMBL" id="AOIL01000056">
    <property type="protein sequence ID" value="ELY86504.1"/>
    <property type="molecule type" value="Genomic_DNA"/>
</dbReference>
<dbReference type="Proteomes" id="UP000011648">
    <property type="component" value="Unassembled WGS sequence"/>
</dbReference>
<keyword evidence="2" id="KW-1185">Reference proteome</keyword>
<evidence type="ECO:0000313" key="1">
    <source>
        <dbReference type="EMBL" id="ELY86504.1"/>
    </source>
</evidence>
<dbReference type="PATRIC" id="fig|1230458.4.peg.3652"/>
<name>L9ZJK5_9EURY</name>
<dbReference type="OrthoDB" id="213287at2157"/>
<accession>L9ZJK5</accession>
<organism evidence="1 2">
    <name type="scientific">Natrialba taiwanensis DSM 12281</name>
    <dbReference type="NCBI Taxonomy" id="1230458"/>
    <lineage>
        <taxon>Archaea</taxon>
        <taxon>Methanobacteriati</taxon>
        <taxon>Methanobacteriota</taxon>
        <taxon>Stenosarchaea group</taxon>
        <taxon>Halobacteria</taxon>
        <taxon>Halobacteriales</taxon>
        <taxon>Natrialbaceae</taxon>
        <taxon>Natrialba</taxon>
    </lineage>
</organism>
<evidence type="ECO:0000313" key="2">
    <source>
        <dbReference type="Proteomes" id="UP000011648"/>
    </source>
</evidence>
<reference evidence="1 2" key="1">
    <citation type="journal article" date="2014" name="PLoS Genet.">
        <title>Phylogenetically driven sequencing of extremely halophilic archaea reveals strategies for static and dynamic osmo-response.</title>
        <authorList>
            <person name="Becker E.A."/>
            <person name="Seitzer P.M."/>
            <person name="Tritt A."/>
            <person name="Larsen D."/>
            <person name="Krusor M."/>
            <person name="Yao A.I."/>
            <person name="Wu D."/>
            <person name="Madern D."/>
            <person name="Eisen J.A."/>
            <person name="Darling A.E."/>
            <person name="Facciotti M.T."/>
        </authorList>
    </citation>
    <scope>NUCLEOTIDE SEQUENCE [LARGE SCALE GENOMIC DNA]</scope>
    <source>
        <strain evidence="1 2">DSM 12281</strain>
    </source>
</reference>
<sequence length="60" mass="6599">MPPDGYSTVTVSDEVLARLIEVMTKYDCDSIADAVETASIIALERDEVELAQILGDRLQE</sequence>
<dbReference type="RefSeq" id="WP_006827232.1">
    <property type="nucleotide sequence ID" value="NZ_AOIL01000056.1"/>
</dbReference>
<proteinExistence type="predicted"/>
<gene>
    <name evidence="1" type="ORF">C484_18052</name>
</gene>